<feature type="transmembrane region" description="Helical" evidence="7">
    <location>
        <begin position="867"/>
        <end position="886"/>
    </location>
</feature>
<dbReference type="EMBL" id="FTNK01000018">
    <property type="protein sequence ID" value="SIR54562.1"/>
    <property type="molecule type" value="Genomic_DNA"/>
</dbReference>
<dbReference type="InterPro" id="IPR050545">
    <property type="entry name" value="Mycobact_MmpL"/>
</dbReference>
<keyword evidence="3" id="KW-1003">Cell membrane</keyword>
<feature type="transmembrane region" description="Helical" evidence="7">
    <location>
        <begin position="968"/>
        <end position="991"/>
    </location>
</feature>
<dbReference type="PANTHER" id="PTHR33406">
    <property type="entry name" value="MEMBRANE PROTEIN MJ1562-RELATED"/>
    <property type="match status" value="1"/>
</dbReference>
<dbReference type="InterPro" id="IPR000731">
    <property type="entry name" value="SSD"/>
</dbReference>
<evidence type="ECO:0000256" key="1">
    <source>
        <dbReference type="ARBA" id="ARBA00004651"/>
    </source>
</evidence>
<feature type="transmembrane region" description="Helical" evidence="7">
    <location>
        <begin position="237"/>
        <end position="256"/>
    </location>
</feature>
<dbReference type="PANTHER" id="PTHR33406:SF6">
    <property type="entry name" value="MEMBRANE PROTEIN YDGH-RELATED"/>
    <property type="match status" value="1"/>
</dbReference>
<feature type="transmembrane region" description="Helical" evidence="7">
    <location>
        <begin position="312"/>
        <end position="334"/>
    </location>
</feature>
<keyword evidence="10" id="KW-1185">Reference proteome</keyword>
<comment type="subcellular location">
    <subcellularLocation>
        <location evidence="1">Cell membrane</location>
        <topology evidence="1">Multi-pass membrane protein</topology>
    </subcellularLocation>
</comment>
<comment type="caution">
    <text evidence="9">The sequence shown here is derived from an EMBL/GenBank/DDBJ whole genome shotgun (WGS) entry which is preliminary data.</text>
</comment>
<feature type="domain" description="SSD" evidence="8">
    <location>
        <begin position="202"/>
        <end position="336"/>
    </location>
</feature>
<feature type="transmembrane region" description="Helical" evidence="7">
    <location>
        <begin position="284"/>
        <end position="306"/>
    </location>
</feature>
<evidence type="ECO:0000256" key="4">
    <source>
        <dbReference type="ARBA" id="ARBA00022692"/>
    </source>
</evidence>
<evidence type="ECO:0000256" key="5">
    <source>
        <dbReference type="ARBA" id="ARBA00022989"/>
    </source>
</evidence>
<protein>
    <submittedName>
        <fullName evidence="9">Drug exporter of the RND superfamily</fullName>
    </submittedName>
</protein>
<dbReference type="Gene3D" id="1.20.1640.10">
    <property type="entry name" value="Multidrug efflux transporter AcrB transmembrane domain"/>
    <property type="match status" value="2"/>
</dbReference>
<evidence type="ECO:0000313" key="9">
    <source>
        <dbReference type="EMBL" id="SIR54562.1"/>
    </source>
</evidence>
<dbReference type="SUPFAM" id="SSF58104">
    <property type="entry name" value="Methyl-accepting chemotaxis protein (MCP) signaling domain"/>
    <property type="match status" value="1"/>
</dbReference>
<gene>
    <name evidence="9" type="ORF">SAMN05421578_11810</name>
</gene>
<evidence type="ECO:0000259" key="8">
    <source>
        <dbReference type="PROSITE" id="PS50156"/>
    </source>
</evidence>
<dbReference type="NCBIfam" id="TIGR03057">
    <property type="entry name" value="xxxLxxG_by_4"/>
    <property type="match status" value="1"/>
</dbReference>
<dbReference type="Proteomes" id="UP000186666">
    <property type="component" value="Unassembled WGS sequence"/>
</dbReference>
<evidence type="ECO:0000256" key="7">
    <source>
        <dbReference type="SAM" id="Phobius"/>
    </source>
</evidence>
<accession>A0ABY1KBA2</accession>
<keyword evidence="4 7" id="KW-0812">Transmembrane</keyword>
<dbReference type="PROSITE" id="PS50156">
    <property type="entry name" value="SSD"/>
    <property type="match status" value="1"/>
</dbReference>
<feature type="transmembrane region" description="Helical" evidence="7">
    <location>
        <begin position="929"/>
        <end position="948"/>
    </location>
</feature>
<feature type="transmembrane region" description="Helical" evidence="7">
    <location>
        <begin position="181"/>
        <end position="197"/>
    </location>
</feature>
<organism evidence="9 10">
    <name type="scientific">Paenibacillus macquariensis</name>
    <dbReference type="NCBI Taxonomy" id="948756"/>
    <lineage>
        <taxon>Bacteria</taxon>
        <taxon>Bacillati</taxon>
        <taxon>Bacillota</taxon>
        <taxon>Bacilli</taxon>
        <taxon>Bacillales</taxon>
        <taxon>Paenibacillaceae</taxon>
        <taxon>Paenibacillus</taxon>
    </lineage>
</organism>
<dbReference type="Gene3D" id="1.10.287.950">
    <property type="entry name" value="Methyl-accepting chemotaxis protein"/>
    <property type="match status" value="2"/>
</dbReference>
<evidence type="ECO:0000256" key="3">
    <source>
        <dbReference type="ARBA" id="ARBA00022475"/>
    </source>
</evidence>
<keyword evidence="6 7" id="KW-0472">Membrane</keyword>
<feature type="transmembrane region" description="Helical" evidence="7">
    <location>
        <begin position="893"/>
        <end position="917"/>
    </location>
</feature>
<feature type="transmembrane region" description="Helical" evidence="7">
    <location>
        <begin position="997"/>
        <end position="1021"/>
    </location>
</feature>
<dbReference type="Pfam" id="PF03176">
    <property type="entry name" value="MMPL"/>
    <property type="match status" value="2"/>
</dbReference>
<feature type="transmembrane region" description="Helical" evidence="7">
    <location>
        <begin position="362"/>
        <end position="381"/>
    </location>
</feature>
<evidence type="ECO:0000313" key="10">
    <source>
        <dbReference type="Proteomes" id="UP000186666"/>
    </source>
</evidence>
<dbReference type="RefSeq" id="WP_068588181.1">
    <property type="nucleotide sequence ID" value="NZ_FTNK01000018.1"/>
</dbReference>
<reference evidence="9 10" key="1">
    <citation type="submission" date="2017-01" db="EMBL/GenBank/DDBJ databases">
        <authorList>
            <person name="Varghese N."/>
            <person name="Submissions S."/>
        </authorList>
    </citation>
    <scope>NUCLEOTIDE SEQUENCE [LARGE SCALE GENOMIC DNA]</scope>
    <source>
        <strain evidence="9 10">ATCC 23464</strain>
    </source>
</reference>
<evidence type="ECO:0000256" key="2">
    <source>
        <dbReference type="ARBA" id="ARBA00010157"/>
    </source>
</evidence>
<sequence>MKRPKNWRFASLVIWILITIVIVMTMPDMNQLVRDKGQITISDTAPSVVAQAMIDEMSTESGETYQIIAVFNSGTEDKLTGQQKTHIEDVISVLKEKQAQLGVTNIVSHMDNEQTEAQLLSKDQTTILTQIAVNKNKGTISEVADQLRTIVHMDDVDTYLTGTGLVLEDFSQSTQEGVKKTEIIAIIFIILVLILVFRSPVVPFVSLLSVGVSYLVSMGIIAHMVDKFNYPFSNFTQVFLVVILFGIGTDYNILLFTRFKEELSKQENVLDALKETYKASGKTVLYSGLAVFIGFMALLLAEFRLYQASSAVAIGVAVLLLVLMTLNPFFMALLGKKMFWPLKRFEGHGDSKIWSFLAKTSVTKPLVSLLFVAIICIPFLVKYSDSLSYNDLLEVDNGYESKQGINVIEDHYSLGFSSPTALVIRSDQPLDNAKTLQVLDELAETISNVDGVSKVFTSTRPAGDQISELYINDQAKVLNDGLSDANVGVGKINEGLSSAEDQFNKSESSGVDNVQKLIDGTTEVKNGVSTLGEALNKLTNGMNDGVKGAKELDTGLASINTNMKVLSSSTSKLLAGYSELNGGLASFSEHFSNIGKEIDGAGQGYEQIEKSMTNLLDTNPELSENVNVQNSLRIATGGKQQLEELSTKLSDLTKKYDSAIASFKAANASLEQVDVGYSKVQAGVNQLHEGSVILKEGIQTAANGSSEMADKTPQLESGLTQINDGQQQLLSGLSELSGQMEALKSGLSESTKGLGKVSDGLMNAQGYLSGLSESQASERFYIPQDVFQSDDFQKALDMYMSDNRTITQMNIILDVNPYSKEAMSIVKTLKQTIDATLKGSDLSDAEVAIGGKTSQNIDLEEISGSDFARTATIMLIGIGIVLIVLTRSLLKPLFIIGSLILAYYTALGMSELLSTYVFNVDALGWNVPFFSFIMIVALGVDYSIFLMMRYQELEDDPIQAIVDAARHIGGVVISAAIILGGTFASLIPSGVMTLIEVATTVIIGLLLLSFVMLPILIPALIGSVDRLSKWREKTKK</sequence>
<comment type="similarity">
    <text evidence="2">Belongs to the resistance-nodulation-cell division (RND) (TC 2.A.6) family. MmpL subfamily.</text>
</comment>
<proteinExistence type="inferred from homology"/>
<dbReference type="InterPro" id="IPR004869">
    <property type="entry name" value="MMPL_dom"/>
</dbReference>
<dbReference type="SUPFAM" id="SSF82866">
    <property type="entry name" value="Multidrug efflux transporter AcrB transmembrane domain"/>
    <property type="match status" value="2"/>
</dbReference>
<feature type="transmembrane region" description="Helical" evidence="7">
    <location>
        <begin position="204"/>
        <end position="225"/>
    </location>
</feature>
<evidence type="ECO:0000256" key="6">
    <source>
        <dbReference type="ARBA" id="ARBA00023136"/>
    </source>
</evidence>
<name>A0ABY1KBA2_9BACL</name>
<feature type="transmembrane region" description="Helical" evidence="7">
    <location>
        <begin position="7"/>
        <end position="26"/>
    </location>
</feature>
<keyword evidence="5 7" id="KW-1133">Transmembrane helix</keyword>
<dbReference type="InterPro" id="IPR023908">
    <property type="entry name" value="xxxLxxG_rpt"/>
</dbReference>